<evidence type="ECO:0000313" key="1">
    <source>
        <dbReference type="EMBL" id="OAI13924.1"/>
    </source>
</evidence>
<name>A0A177N8K5_9GAMM</name>
<reference evidence="2" key="1">
    <citation type="submission" date="2016-03" db="EMBL/GenBank/DDBJ databases">
        <authorList>
            <person name="Heylen K."/>
            <person name="De Vos P."/>
            <person name="Vekeman B."/>
        </authorList>
    </citation>
    <scope>NUCLEOTIDE SEQUENCE [LARGE SCALE GENOMIC DNA]</scope>
    <source>
        <strain evidence="2">R-45383</strain>
    </source>
</reference>
<accession>A0A177N8K5</accession>
<sequence>MKLLKLLLAITVGAGAYNHWLRHRQDSPPGSSETLANVSSAFVELPAISGQSPSSVIVVAAEHCPHADARRADRLAEDLSRNGVPVVRTHSVNFDIPNGGQADLDKIDQVMTGPLPVVFVHGRAKANPTLDEVLSEFRSSEQ</sequence>
<evidence type="ECO:0008006" key="3">
    <source>
        <dbReference type="Google" id="ProtNLM"/>
    </source>
</evidence>
<evidence type="ECO:0000313" key="2">
    <source>
        <dbReference type="Proteomes" id="UP000077628"/>
    </source>
</evidence>
<keyword evidence="2" id="KW-1185">Reference proteome</keyword>
<organism evidence="1 2">
    <name type="scientific">Methylomonas koyamae</name>
    <dbReference type="NCBI Taxonomy" id="702114"/>
    <lineage>
        <taxon>Bacteria</taxon>
        <taxon>Pseudomonadati</taxon>
        <taxon>Pseudomonadota</taxon>
        <taxon>Gammaproteobacteria</taxon>
        <taxon>Methylococcales</taxon>
        <taxon>Methylococcaceae</taxon>
        <taxon>Methylomonas</taxon>
    </lineage>
</organism>
<dbReference type="Proteomes" id="UP000077628">
    <property type="component" value="Unassembled WGS sequence"/>
</dbReference>
<gene>
    <name evidence="1" type="ORF">A1355_12865</name>
</gene>
<protein>
    <recommendedName>
        <fullName evidence="3">Glutaredoxin domain-containing protein</fullName>
    </recommendedName>
</protein>
<comment type="caution">
    <text evidence="1">The sequence shown here is derived from an EMBL/GenBank/DDBJ whole genome shotgun (WGS) entry which is preliminary data.</text>
</comment>
<dbReference type="EMBL" id="LUUK01000205">
    <property type="protein sequence ID" value="OAI13924.1"/>
    <property type="molecule type" value="Genomic_DNA"/>
</dbReference>
<dbReference type="AlphaFoldDB" id="A0A177N8K5"/>
<proteinExistence type="predicted"/>